<dbReference type="InterPro" id="IPR001878">
    <property type="entry name" value="Znf_CCHC"/>
</dbReference>
<evidence type="ECO:0000259" key="1">
    <source>
        <dbReference type="PROSITE" id="PS50158"/>
    </source>
</evidence>
<dbReference type="GO" id="GO:0008270">
    <property type="term" value="F:zinc ion binding"/>
    <property type="evidence" value="ECO:0007669"/>
    <property type="project" value="InterPro"/>
</dbReference>
<protein>
    <recommendedName>
        <fullName evidence="1">CCHC-type domain-containing protein</fullName>
    </recommendedName>
</protein>
<accession>A0A6C0C4P3</accession>
<dbReference type="Gene3D" id="4.10.60.10">
    <property type="entry name" value="Zinc finger, CCHC-type"/>
    <property type="match status" value="1"/>
</dbReference>
<feature type="domain" description="CCHC-type" evidence="1">
    <location>
        <begin position="145"/>
        <end position="161"/>
    </location>
</feature>
<dbReference type="PROSITE" id="PS50158">
    <property type="entry name" value="ZF_CCHC"/>
    <property type="match status" value="1"/>
</dbReference>
<dbReference type="InterPro" id="IPR036875">
    <property type="entry name" value="Znf_CCHC_sf"/>
</dbReference>
<dbReference type="GO" id="GO:0003676">
    <property type="term" value="F:nucleic acid binding"/>
    <property type="evidence" value="ECO:0007669"/>
    <property type="project" value="InterPro"/>
</dbReference>
<name>A0A6C0C4P3_9ZZZZ</name>
<organism evidence="2">
    <name type="scientific">viral metagenome</name>
    <dbReference type="NCBI Taxonomy" id="1070528"/>
    <lineage>
        <taxon>unclassified sequences</taxon>
        <taxon>metagenomes</taxon>
        <taxon>organismal metagenomes</taxon>
    </lineage>
</organism>
<proteinExistence type="predicted"/>
<reference evidence="2" key="1">
    <citation type="journal article" date="2020" name="Nature">
        <title>Giant virus diversity and host interactions through global metagenomics.</title>
        <authorList>
            <person name="Schulz F."/>
            <person name="Roux S."/>
            <person name="Paez-Espino D."/>
            <person name="Jungbluth S."/>
            <person name="Walsh D.A."/>
            <person name="Denef V.J."/>
            <person name="McMahon K.D."/>
            <person name="Konstantinidis K.T."/>
            <person name="Eloe-Fadrosh E.A."/>
            <person name="Kyrpides N.C."/>
            <person name="Woyke T."/>
        </authorList>
    </citation>
    <scope>NUCLEOTIDE SEQUENCE</scope>
    <source>
        <strain evidence="2">GVMAG-M-3300020185-18</strain>
    </source>
</reference>
<evidence type="ECO:0000313" key="2">
    <source>
        <dbReference type="EMBL" id="QHS98744.1"/>
    </source>
</evidence>
<dbReference type="EMBL" id="MN739322">
    <property type="protein sequence ID" value="QHS98744.1"/>
    <property type="molecule type" value="Genomic_DNA"/>
</dbReference>
<dbReference type="AlphaFoldDB" id="A0A6C0C4P3"/>
<dbReference type="SUPFAM" id="SSF57756">
    <property type="entry name" value="Retrovirus zinc finger-like domains"/>
    <property type="match status" value="1"/>
</dbReference>
<sequence>MIYIGTTRYNTDTFEQKTKWLERKEWKGCVYGLNKKLPKSLPDYEWCYVVEMINDKNEIGGIGYIKNEYCTDNRSRIYDDEHFNMYVYKGTKFISRAELLKRNSTMVEYLETILFTGYTHMKRGIGITLLPYNKIILGDGKIKTRKCSNCGRPGHNKRGCPYKERTEPVVLETSQRICPNCNKLMYHRGHSIHCPALKKNKKILSDVIEFFENLF</sequence>